<dbReference type="AlphaFoldDB" id="A0A4U6CUL6"/>
<dbReference type="RefSeq" id="WP_137343736.1">
    <property type="nucleotide sequence ID" value="NZ_BSQH01000016.1"/>
</dbReference>
<comment type="caution">
    <text evidence="1">The sequence shown here is derived from an EMBL/GenBank/DDBJ whole genome shotgun (WGS) entry which is preliminary data.</text>
</comment>
<protein>
    <submittedName>
        <fullName evidence="1">Uncharacterized protein</fullName>
    </submittedName>
</protein>
<dbReference type="Proteomes" id="UP000304900">
    <property type="component" value="Unassembled WGS sequence"/>
</dbReference>
<evidence type="ECO:0000313" key="1">
    <source>
        <dbReference type="EMBL" id="TKT87307.1"/>
    </source>
</evidence>
<dbReference type="OrthoDB" id="9939228at2"/>
<reference evidence="1 2" key="1">
    <citation type="submission" date="2019-05" db="EMBL/GenBank/DDBJ databases">
        <title>Dyadobacter AR-3-8 sp. nov., isolated from arctic soil.</title>
        <authorList>
            <person name="Chaudhary D.K."/>
        </authorList>
    </citation>
    <scope>NUCLEOTIDE SEQUENCE [LARGE SCALE GENOMIC DNA]</scope>
    <source>
        <strain evidence="1 2">AR-3-8</strain>
    </source>
</reference>
<sequence length="139" mass="16016">METGFNIVEVPGSKSRKVAGKKQQWYRTAILKRVSQYYNILHFSAFQKNVPVNYNVWGLKLFPYLLVQSGTGNNLIFFTDSEVKSVFSLKLQKTARFFFFGYTILLVKSYFSSFYNEKKMDFAAIVVVSGGKGDKFKNK</sequence>
<gene>
    <name evidence="1" type="ORF">FDK13_30110</name>
</gene>
<keyword evidence="2" id="KW-1185">Reference proteome</keyword>
<name>A0A4U6CUL6_9BACT</name>
<dbReference type="EMBL" id="SZVO01000020">
    <property type="protein sequence ID" value="TKT87307.1"/>
    <property type="molecule type" value="Genomic_DNA"/>
</dbReference>
<organism evidence="1 2">
    <name type="scientific">Dyadobacter frigoris</name>
    <dbReference type="NCBI Taxonomy" id="2576211"/>
    <lineage>
        <taxon>Bacteria</taxon>
        <taxon>Pseudomonadati</taxon>
        <taxon>Bacteroidota</taxon>
        <taxon>Cytophagia</taxon>
        <taxon>Cytophagales</taxon>
        <taxon>Spirosomataceae</taxon>
        <taxon>Dyadobacter</taxon>
    </lineage>
</organism>
<evidence type="ECO:0000313" key="2">
    <source>
        <dbReference type="Proteomes" id="UP000304900"/>
    </source>
</evidence>
<proteinExistence type="predicted"/>
<accession>A0A4U6CUL6</accession>